<dbReference type="RefSeq" id="WP_250873329.1">
    <property type="nucleotide sequence ID" value="NZ_JALXFV010000003.1"/>
</dbReference>
<dbReference type="Proteomes" id="UP001597187">
    <property type="component" value="Unassembled WGS sequence"/>
</dbReference>
<dbReference type="GO" id="GO:0004175">
    <property type="term" value="F:endopeptidase activity"/>
    <property type="evidence" value="ECO:0007669"/>
    <property type="project" value="UniProtKB-ARBA"/>
</dbReference>
<accession>A0ABD6AUY5</accession>
<comment type="caution">
    <text evidence="3">The sequence shown here is derived from an EMBL/GenBank/DDBJ whole genome shotgun (WGS) entry which is preliminary data.</text>
</comment>
<evidence type="ECO:0000313" key="3">
    <source>
        <dbReference type="EMBL" id="MFD1513377.1"/>
    </source>
</evidence>
<feature type="transmembrane region" description="Helical" evidence="1">
    <location>
        <begin position="59"/>
        <end position="81"/>
    </location>
</feature>
<feature type="transmembrane region" description="Helical" evidence="1">
    <location>
        <begin position="112"/>
        <end position="135"/>
    </location>
</feature>
<keyword evidence="4" id="KW-1185">Reference proteome</keyword>
<sequence length="274" mass="28250">MNTTAERGSQLADRPSSRGQFLRRTLAVFGLGLVGIVGLVVSTLLVPESIPVVAELPRSVLLVAIVVQPALLVLLAAAVGARLAPRVGFDSHAVARVDGTRLPTSLRDEARVALPAGLAAGVLVVVTDLALSAVVGVDSRLVPTEAVSLGAVLASLPLRFLYGGITEEVLLRWGFMTLLVWAGWRLAGRPATPSARTVWVALVVAAVAFGVGHLPAVAATTALTPALVAQVVLLNSVGGVVFGWVYWRYSLEAAMLAHGAAHVALVAPVVLAAL</sequence>
<dbReference type="AlphaFoldDB" id="A0ABD6AUY5"/>
<evidence type="ECO:0000259" key="2">
    <source>
        <dbReference type="Pfam" id="PF02517"/>
    </source>
</evidence>
<keyword evidence="1" id="KW-0472">Membrane</keyword>
<protein>
    <submittedName>
        <fullName evidence="3">Type II CAAX prenyl endopeptidase Rce1 family protein</fullName>
    </submittedName>
</protein>
<evidence type="ECO:0000313" key="4">
    <source>
        <dbReference type="Proteomes" id="UP001597187"/>
    </source>
</evidence>
<proteinExistence type="predicted"/>
<feature type="transmembrane region" description="Helical" evidence="1">
    <location>
        <begin position="226"/>
        <end position="247"/>
    </location>
</feature>
<feature type="domain" description="CAAX prenyl protease 2/Lysostaphin resistance protein A-like" evidence="2">
    <location>
        <begin position="153"/>
        <end position="261"/>
    </location>
</feature>
<keyword evidence="1" id="KW-1133">Transmembrane helix</keyword>
<dbReference type="Pfam" id="PF02517">
    <property type="entry name" value="Rce1-like"/>
    <property type="match status" value="1"/>
</dbReference>
<dbReference type="InterPro" id="IPR003675">
    <property type="entry name" value="Rce1/LyrA-like_dom"/>
</dbReference>
<gene>
    <name evidence="3" type="ORF">ACFSBT_08810</name>
</gene>
<feature type="transmembrane region" description="Helical" evidence="1">
    <location>
        <begin position="199"/>
        <end position="219"/>
    </location>
</feature>
<feature type="transmembrane region" description="Helical" evidence="1">
    <location>
        <begin position="169"/>
        <end position="187"/>
    </location>
</feature>
<dbReference type="GO" id="GO:0080120">
    <property type="term" value="P:CAAX-box protein maturation"/>
    <property type="evidence" value="ECO:0007669"/>
    <property type="project" value="UniProtKB-ARBA"/>
</dbReference>
<name>A0ABD6AUY5_9EURY</name>
<dbReference type="EMBL" id="JBHUDC010000003">
    <property type="protein sequence ID" value="MFD1513377.1"/>
    <property type="molecule type" value="Genomic_DNA"/>
</dbReference>
<feature type="transmembrane region" description="Helical" evidence="1">
    <location>
        <begin position="26"/>
        <end position="47"/>
    </location>
</feature>
<evidence type="ECO:0000256" key="1">
    <source>
        <dbReference type="SAM" id="Phobius"/>
    </source>
</evidence>
<reference evidence="3 4" key="1">
    <citation type="journal article" date="2019" name="Int. J. Syst. Evol. Microbiol.">
        <title>The Global Catalogue of Microorganisms (GCM) 10K type strain sequencing project: providing services to taxonomists for standard genome sequencing and annotation.</title>
        <authorList>
            <consortium name="The Broad Institute Genomics Platform"/>
            <consortium name="The Broad Institute Genome Sequencing Center for Infectious Disease"/>
            <person name="Wu L."/>
            <person name="Ma J."/>
        </authorList>
    </citation>
    <scope>NUCLEOTIDE SEQUENCE [LARGE SCALE GENOMIC DNA]</scope>
    <source>
        <strain evidence="3 4">CGMCC 1.12563</strain>
    </source>
</reference>
<keyword evidence="1" id="KW-0812">Transmembrane</keyword>
<organism evidence="3 4">
    <name type="scientific">Halomarina rubra</name>
    <dbReference type="NCBI Taxonomy" id="2071873"/>
    <lineage>
        <taxon>Archaea</taxon>
        <taxon>Methanobacteriati</taxon>
        <taxon>Methanobacteriota</taxon>
        <taxon>Stenosarchaea group</taxon>
        <taxon>Halobacteria</taxon>
        <taxon>Halobacteriales</taxon>
        <taxon>Natronomonadaceae</taxon>
        <taxon>Halomarina</taxon>
    </lineage>
</organism>
<feature type="transmembrane region" description="Helical" evidence="1">
    <location>
        <begin position="253"/>
        <end position="273"/>
    </location>
</feature>